<evidence type="ECO:0000313" key="2">
    <source>
        <dbReference type="EMBL" id="ORE16892.1"/>
    </source>
</evidence>
<sequence>MYPFKEKSHAYKDALGLKHDKKLAIAKEHNVKQTNINVTFDSVEDVTDFNDAVFKSKGQEKVYKVEPNFLNPRKMEDLFTDYKHDQDYYPDGYTRARRPYYDASSLKDYPYYYYQQNSSTSSPKAYPYDHYTDTYPYHNEYDDDDIYYDAGDSNIYGRMSYSRETDYYESDKEEEKEEEDYDETTRRNTMLNADLSTFTTQDSLMSESLQPSLPLPSPQPVHSLMSHVTINTNKRKKWMNPFKLLKNKVKKFQSNNTSSSPQPTIQFIPTTEDDILGDALDSHQQKHLLNQLYQIQQQQQQQQTSLQHHTVSPERVKITSLDRIWVFRLITFDEEQQNNDHIAWICFDYENQLLIEDYMGHPEEEEEGLTLYDSHIRHKGMPVVIMPTDNKGYYFADAQQAQLCTLEVKSIRNDRNNITFVYRL</sequence>
<evidence type="ECO:0000313" key="3">
    <source>
        <dbReference type="Proteomes" id="UP000242381"/>
    </source>
</evidence>
<feature type="region of interest" description="Disordered" evidence="1">
    <location>
        <begin position="166"/>
        <end position="187"/>
    </location>
</feature>
<reference evidence="2 3" key="1">
    <citation type="journal article" date="2016" name="Proc. Natl. Acad. Sci. U.S.A.">
        <title>Lipid metabolic changes in an early divergent fungus govern the establishment of a mutualistic symbiosis with endobacteria.</title>
        <authorList>
            <person name="Lastovetsky O.A."/>
            <person name="Gaspar M.L."/>
            <person name="Mondo S.J."/>
            <person name="LaButti K.M."/>
            <person name="Sandor L."/>
            <person name="Grigoriev I.V."/>
            <person name="Henry S.A."/>
            <person name="Pawlowska T.E."/>
        </authorList>
    </citation>
    <scope>NUCLEOTIDE SEQUENCE [LARGE SCALE GENOMIC DNA]</scope>
    <source>
        <strain evidence="2 3">ATCC 11559</strain>
    </source>
</reference>
<dbReference type="VEuPathDB" id="FungiDB:BCV72DRAFT_335359"/>
<name>A0A1X0RXX0_RHIZD</name>
<evidence type="ECO:0000256" key="1">
    <source>
        <dbReference type="SAM" id="MobiDB-lite"/>
    </source>
</evidence>
<proteinExistence type="predicted"/>
<feature type="compositionally biased region" description="Acidic residues" evidence="1">
    <location>
        <begin position="171"/>
        <end position="182"/>
    </location>
</feature>
<dbReference type="EMBL" id="KV921371">
    <property type="protein sequence ID" value="ORE16892.1"/>
    <property type="molecule type" value="Genomic_DNA"/>
</dbReference>
<dbReference type="AlphaFoldDB" id="A0A1X0RXX0"/>
<protein>
    <submittedName>
        <fullName evidence="2">Uncharacterized protein</fullName>
    </submittedName>
</protein>
<organism evidence="2 3">
    <name type="scientific">Rhizopus microsporus</name>
    <dbReference type="NCBI Taxonomy" id="58291"/>
    <lineage>
        <taxon>Eukaryota</taxon>
        <taxon>Fungi</taxon>
        <taxon>Fungi incertae sedis</taxon>
        <taxon>Mucoromycota</taxon>
        <taxon>Mucoromycotina</taxon>
        <taxon>Mucoromycetes</taxon>
        <taxon>Mucorales</taxon>
        <taxon>Mucorineae</taxon>
        <taxon>Rhizopodaceae</taxon>
        <taxon>Rhizopus</taxon>
    </lineage>
</organism>
<accession>A0A1X0RXX0</accession>
<gene>
    <name evidence="2" type="ORF">BCV71DRAFT_291925</name>
</gene>
<dbReference type="Proteomes" id="UP000242381">
    <property type="component" value="Unassembled WGS sequence"/>
</dbReference>